<keyword evidence="7 8" id="KW-0472">Membrane</keyword>
<feature type="transmembrane region" description="Helical" evidence="8">
    <location>
        <begin position="114"/>
        <end position="135"/>
    </location>
</feature>
<proteinExistence type="predicted"/>
<dbReference type="KEGG" id="pgv:SL003B_1325"/>
<organism evidence="10 11">
    <name type="scientific">Polymorphum gilvum (strain LMG 25793 / CGMCC 1.9160 / SL003B-26A1)</name>
    <dbReference type="NCBI Taxonomy" id="991905"/>
    <lineage>
        <taxon>Bacteria</taxon>
        <taxon>Pseudomonadati</taxon>
        <taxon>Pseudomonadota</taxon>
        <taxon>Alphaproteobacteria</taxon>
        <taxon>Rhodobacterales</taxon>
        <taxon>Paracoccaceae</taxon>
        <taxon>Polymorphum</taxon>
    </lineage>
</organism>
<dbReference type="AlphaFoldDB" id="F2J1H1"/>
<reference evidence="10 11" key="1">
    <citation type="journal article" date="2011" name="J. Bacteriol.">
        <title>Complete genome sequence of Polymorphum gilvum SL003B-26A1T, a crude oil-degrading bacterium from oil-polluted saline soil.</title>
        <authorList>
            <person name="Li S.G."/>
            <person name="Tang Y.Q."/>
            <person name="Nie Y."/>
            <person name="Cai M."/>
            <person name="Wu X.L."/>
        </authorList>
    </citation>
    <scope>NUCLEOTIDE SEQUENCE [LARGE SCALE GENOMIC DNA]</scope>
    <source>
        <strain evidence="11">LMG 25793 / CGMCC 1.9160 / SL003B-26A1</strain>
    </source>
</reference>
<keyword evidence="5 8" id="KW-0812">Transmembrane</keyword>
<evidence type="ECO:0000256" key="1">
    <source>
        <dbReference type="ARBA" id="ARBA00004651"/>
    </source>
</evidence>
<keyword evidence="6 8" id="KW-1133">Transmembrane helix</keyword>
<dbReference type="OrthoDB" id="7672306at2"/>
<dbReference type="PANTHER" id="PTHR33908:SF11">
    <property type="entry name" value="MEMBRANE PROTEIN"/>
    <property type="match status" value="1"/>
</dbReference>
<evidence type="ECO:0000256" key="3">
    <source>
        <dbReference type="ARBA" id="ARBA00022676"/>
    </source>
</evidence>
<dbReference type="RefSeq" id="WP_013652070.1">
    <property type="nucleotide sequence ID" value="NC_015259.1"/>
</dbReference>
<evidence type="ECO:0000256" key="7">
    <source>
        <dbReference type="ARBA" id="ARBA00023136"/>
    </source>
</evidence>
<evidence type="ECO:0000256" key="6">
    <source>
        <dbReference type="ARBA" id="ARBA00022989"/>
    </source>
</evidence>
<dbReference type="InterPro" id="IPR050297">
    <property type="entry name" value="LipidA_mod_glycosyltrf_83"/>
</dbReference>
<keyword evidence="2" id="KW-1003">Cell membrane</keyword>
<dbReference type="EMBL" id="CP002568">
    <property type="protein sequence ID" value="ADZ69753.1"/>
    <property type="molecule type" value="Genomic_DNA"/>
</dbReference>
<feature type="transmembrane region" description="Helical" evidence="8">
    <location>
        <begin position="89"/>
        <end position="107"/>
    </location>
</feature>
<feature type="transmembrane region" description="Helical" evidence="8">
    <location>
        <begin position="259"/>
        <end position="287"/>
    </location>
</feature>
<gene>
    <name evidence="10" type="ordered locus">SL003B_1325</name>
</gene>
<keyword evidence="3" id="KW-0328">Glycosyltransferase</keyword>
<dbReference type="GO" id="GO:0005886">
    <property type="term" value="C:plasma membrane"/>
    <property type="evidence" value="ECO:0007669"/>
    <property type="project" value="UniProtKB-SubCell"/>
</dbReference>
<feature type="domain" description="Glycosyltransferase RgtA/B/C/D-like" evidence="9">
    <location>
        <begin position="70"/>
        <end position="200"/>
    </location>
</feature>
<dbReference type="STRING" id="991905.SL003B_1325"/>
<sequence>MTGPVQARPVAAPGSRRDQLLLAAILALAALLRLPGLDRTSLWYDEAVSWSQSSLPFGAMVAAVAGDNYPPLHNILLWAAIRLFGDGEVVLRLPSALASILAVWLLYRLGRSLFGPATGLLAAFLLALSPFQVWYAGEARMYALFAACGLAFLWAAAEALRRPCRRAFWLATLAAALFLYCHIYAAFSIAGVGLLALVLIALRWRDGLPEGLAPRGPDCLLAALAAAGVLFLPWLVLLVGRARHVAAEGFWIAYPDAAFLTVMAGEIAGSGTYAAVLAGLVGIWPILATVRRRSGRTPECLRTESGAWQVGLLAAFAGAPVLLGYGLSIAVRPILFDRYLIAAASVFLLMAAAAATRLAPRAGALALAAASLALIAAPLHHTLAEKPRPEWRAVAEIFRANRTGSESLILYKGMAEPPLRYYLRAPGEIVALPRPADLAEALAGRDRAFLLIAHTDRPEMIELLALAAADFEQTGSWRRFGWGDSGLTLLMLTRRSG</sequence>
<dbReference type="PANTHER" id="PTHR33908">
    <property type="entry name" value="MANNOSYLTRANSFERASE YKCB-RELATED"/>
    <property type="match status" value="1"/>
</dbReference>
<dbReference type="eggNOG" id="COG5305">
    <property type="taxonomic scope" value="Bacteria"/>
</dbReference>
<evidence type="ECO:0000256" key="8">
    <source>
        <dbReference type="SAM" id="Phobius"/>
    </source>
</evidence>
<evidence type="ECO:0000313" key="11">
    <source>
        <dbReference type="Proteomes" id="UP000008130"/>
    </source>
</evidence>
<name>F2J1H1_POLGS</name>
<comment type="subcellular location">
    <subcellularLocation>
        <location evidence="1">Cell membrane</location>
        <topology evidence="1">Multi-pass membrane protein</topology>
    </subcellularLocation>
</comment>
<protein>
    <recommendedName>
        <fullName evidence="9">Glycosyltransferase RgtA/B/C/D-like domain-containing protein</fullName>
    </recommendedName>
</protein>
<dbReference type="InterPro" id="IPR038731">
    <property type="entry name" value="RgtA/B/C-like"/>
</dbReference>
<evidence type="ECO:0000256" key="2">
    <source>
        <dbReference type="ARBA" id="ARBA00022475"/>
    </source>
</evidence>
<feature type="transmembrane region" description="Helical" evidence="8">
    <location>
        <begin position="20"/>
        <end position="37"/>
    </location>
</feature>
<feature type="transmembrane region" description="Helical" evidence="8">
    <location>
        <begin position="141"/>
        <end position="160"/>
    </location>
</feature>
<dbReference type="GO" id="GO:0009103">
    <property type="term" value="P:lipopolysaccharide biosynthetic process"/>
    <property type="evidence" value="ECO:0007669"/>
    <property type="project" value="UniProtKB-ARBA"/>
</dbReference>
<feature type="transmembrane region" description="Helical" evidence="8">
    <location>
        <begin position="167"/>
        <end position="200"/>
    </location>
</feature>
<dbReference type="PATRIC" id="fig|991905.3.peg.1361"/>
<evidence type="ECO:0000259" key="9">
    <source>
        <dbReference type="Pfam" id="PF13231"/>
    </source>
</evidence>
<evidence type="ECO:0000256" key="4">
    <source>
        <dbReference type="ARBA" id="ARBA00022679"/>
    </source>
</evidence>
<evidence type="ECO:0000313" key="10">
    <source>
        <dbReference type="EMBL" id="ADZ69753.1"/>
    </source>
</evidence>
<dbReference type="HOGENOM" id="CLU_548416_0_0_5"/>
<evidence type="ECO:0000256" key="5">
    <source>
        <dbReference type="ARBA" id="ARBA00022692"/>
    </source>
</evidence>
<accession>F2J1H1</accession>
<feature type="transmembrane region" description="Helical" evidence="8">
    <location>
        <begin position="220"/>
        <end position="239"/>
    </location>
</feature>
<dbReference type="GO" id="GO:0016763">
    <property type="term" value="F:pentosyltransferase activity"/>
    <property type="evidence" value="ECO:0007669"/>
    <property type="project" value="TreeGrafter"/>
</dbReference>
<keyword evidence="4" id="KW-0808">Transferase</keyword>
<dbReference type="Proteomes" id="UP000008130">
    <property type="component" value="Chromosome"/>
</dbReference>
<keyword evidence="11" id="KW-1185">Reference proteome</keyword>
<dbReference type="Pfam" id="PF13231">
    <property type="entry name" value="PMT_2"/>
    <property type="match status" value="1"/>
</dbReference>
<feature type="transmembrane region" description="Helical" evidence="8">
    <location>
        <begin position="339"/>
        <end position="356"/>
    </location>
</feature>
<feature type="transmembrane region" description="Helical" evidence="8">
    <location>
        <begin position="362"/>
        <end position="379"/>
    </location>
</feature>
<feature type="transmembrane region" description="Helical" evidence="8">
    <location>
        <begin position="307"/>
        <end position="327"/>
    </location>
</feature>